<keyword evidence="2" id="KW-1185">Reference proteome</keyword>
<sequence length="240" mass="27209">MLIGQLPFSYLGVMLFSGRPTQSLLLPVEDKIISKFTKWKGKAFSMACQATLIKSIITSSFVHSFMIYKWHSSLLRMIIRKLRNVLWMGSCEEFKLILVVETVAFLHELYLKHLRKPHEGYVTSSISPFLRAHYSDLLKEGSGSIWSPDIVFVELIVLRANRLGIGCIRNYMDAFLILQCFGLRDQPTKTLVIKSVIWLPPAPCWIKLNTNGAALSSPGICFLWELICLKVRVASDLAGE</sequence>
<proteinExistence type="predicted"/>
<comment type="caution">
    <text evidence="1">The sequence shown here is derived from an EMBL/GenBank/DDBJ whole genome shotgun (WGS) entry which is preliminary data.</text>
</comment>
<dbReference type="AlphaFoldDB" id="A0AAD9ZW25"/>
<dbReference type="EMBL" id="JANJYJ010000008">
    <property type="protein sequence ID" value="KAK3193453.1"/>
    <property type="molecule type" value="Genomic_DNA"/>
</dbReference>
<evidence type="ECO:0000313" key="2">
    <source>
        <dbReference type="Proteomes" id="UP001281410"/>
    </source>
</evidence>
<accession>A0AAD9ZW25</accession>
<reference evidence="1" key="1">
    <citation type="journal article" date="2023" name="Plant J.">
        <title>Genome sequences and population genomics provide insights into the demographic history, inbreeding, and mutation load of two 'living fossil' tree species of Dipteronia.</title>
        <authorList>
            <person name="Feng Y."/>
            <person name="Comes H.P."/>
            <person name="Chen J."/>
            <person name="Zhu S."/>
            <person name="Lu R."/>
            <person name="Zhang X."/>
            <person name="Li P."/>
            <person name="Qiu J."/>
            <person name="Olsen K.M."/>
            <person name="Qiu Y."/>
        </authorList>
    </citation>
    <scope>NUCLEOTIDE SEQUENCE</scope>
    <source>
        <strain evidence="1">NBL</strain>
    </source>
</reference>
<organism evidence="1 2">
    <name type="scientific">Dipteronia sinensis</name>
    <dbReference type="NCBI Taxonomy" id="43782"/>
    <lineage>
        <taxon>Eukaryota</taxon>
        <taxon>Viridiplantae</taxon>
        <taxon>Streptophyta</taxon>
        <taxon>Embryophyta</taxon>
        <taxon>Tracheophyta</taxon>
        <taxon>Spermatophyta</taxon>
        <taxon>Magnoliopsida</taxon>
        <taxon>eudicotyledons</taxon>
        <taxon>Gunneridae</taxon>
        <taxon>Pentapetalae</taxon>
        <taxon>rosids</taxon>
        <taxon>malvids</taxon>
        <taxon>Sapindales</taxon>
        <taxon>Sapindaceae</taxon>
        <taxon>Hippocastanoideae</taxon>
        <taxon>Acereae</taxon>
        <taxon>Dipteronia</taxon>
    </lineage>
</organism>
<dbReference type="Proteomes" id="UP001281410">
    <property type="component" value="Unassembled WGS sequence"/>
</dbReference>
<evidence type="ECO:0000313" key="1">
    <source>
        <dbReference type="EMBL" id="KAK3193453.1"/>
    </source>
</evidence>
<protein>
    <submittedName>
        <fullName evidence="1">Uncharacterized protein</fullName>
    </submittedName>
</protein>
<gene>
    <name evidence="1" type="ORF">Dsin_024763</name>
</gene>
<name>A0AAD9ZW25_9ROSI</name>
<dbReference type="PANTHER" id="PTHR33116:SF78">
    <property type="entry name" value="OS12G0587133 PROTEIN"/>
    <property type="match status" value="1"/>
</dbReference>
<dbReference type="PANTHER" id="PTHR33116">
    <property type="entry name" value="REVERSE TRANSCRIPTASE ZINC-BINDING DOMAIN-CONTAINING PROTEIN-RELATED-RELATED"/>
    <property type="match status" value="1"/>
</dbReference>